<organism evidence="3 4">
    <name type="scientific">Candidatus Collierbacteria bacterium CG17_big_fil_post_rev_8_21_14_2_50_45_7</name>
    <dbReference type="NCBI Taxonomy" id="1974536"/>
    <lineage>
        <taxon>Bacteria</taxon>
        <taxon>Candidatus Collieribacteriota</taxon>
    </lineage>
</organism>
<gene>
    <name evidence="3" type="ORF">COW38_03025</name>
</gene>
<evidence type="ECO:0000256" key="2">
    <source>
        <dbReference type="SAM" id="Phobius"/>
    </source>
</evidence>
<keyword evidence="2" id="KW-0472">Membrane</keyword>
<evidence type="ECO:0000256" key="1">
    <source>
        <dbReference type="ARBA" id="ARBA00022801"/>
    </source>
</evidence>
<proteinExistence type="predicted"/>
<dbReference type="InterPro" id="IPR005754">
    <property type="entry name" value="Sortase"/>
</dbReference>
<dbReference type="Gene3D" id="2.40.260.10">
    <property type="entry name" value="Sortase"/>
    <property type="match status" value="1"/>
</dbReference>
<dbReference type="InterPro" id="IPR023365">
    <property type="entry name" value="Sortase_dom-sf"/>
</dbReference>
<evidence type="ECO:0000313" key="3">
    <source>
        <dbReference type="EMBL" id="PIW07293.1"/>
    </source>
</evidence>
<comment type="caution">
    <text evidence="3">The sequence shown here is derived from an EMBL/GenBank/DDBJ whole genome shotgun (WGS) entry which is preliminary data.</text>
</comment>
<keyword evidence="1" id="KW-0378">Hydrolase</keyword>
<dbReference type="Proteomes" id="UP000230556">
    <property type="component" value="Unassembled WGS sequence"/>
</dbReference>
<reference evidence="4" key="1">
    <citation type="submission" date="2017-09" db="EMBL/GenBank/DDBJ databases">
        <title>Depth-based differentiation of microbial function through sediment-hosted aquifers and enrichment of novel symbionts in the deep terrestrial subsurface.</title>
        <authorList>
            <person name="Probst A.J."/>
            <person name="Ladd B."/>
            <person name="Jarett J.K."/>
            <person name="Geller-Mcgrath D.E."/>
            <person name="Sieber C.M.K."/>
            <person name="Emerson J.B."/>
            <person name="Anantharaman K."/>
            <person name="Thomas B.C."/>
            <person name="Malmstrom R."/>
            <person name="Stieglmeier M."/>
            <person name="Klingl A."/>
            <person name="Woyke T."/>
            <person name="Ryan C.M."/>
            <person name="Banfield J.F."/>
        </authorList>
    </citation>
    <scope>NUCLEOTIDE SEQUENCE [LARGE SCALE GENOMIC DNA]</scope>
</reference>
<accession>A0A2M7FNH7</accession>
<dbReference type="AlphaFoldDB" id="A0A2M7FNH7"/>
<evidence type="ECO:0008006" key="5">
    <source>
        <dbReference type="Google" id="ProtNLM"/>
    </source>
</evidence>
<sequence length="241" mass="27743">MSFITTWKRRREKKYKILYKSGPSTLALIFAGMALALWGIFALLSSYPIGLYFYYSVVPNTTQLLSQALRETSNQMVKQYTSDQVKAVEPDVNVEINKDISLPEGHYLNIPSIGVDTVIWEGELDNYDKALHKGVWRVSDFGSPAEASAKEGGRPVILAAHRFGYLDWTQEYRLKNSFYELPKLKNGDVVEIVWDQRRYTYQVQRIEEATEISDYSSDLIMYTCKFLVSPIRIFVYATLTE</sequence>
<protein>
    <recommendedName>
        <fullName evidence="5">Sortase</fullName>
    </recommendedName>
</protein>
<dbReference type="SUPFAM" id="SSF63817">
    <property type="entry name" value="Sortase"/>
    <property type="match status" value="1"/>
</dbReference>
<feature type="transmembrane region" description="Helical" evidence="2">
    <location>
        <begin position="21"/>
        <end position="44"/>
    </location>
</feature>
<dbReference type="GO" id="GO:0016787">
    <property type="term" value="F:hydrolase activity"/>
    <property type="evidence" value="ECO:0007669"/>
    <property type="project" value="UniProtKB-KW"/>
</dbReference>
<keyword evidence="2" id="KW-1133">Transmembrane helix</keyword>
<name>A0A2M7FNH7_9BACT</name>
<keyword evidence="2" id="KW-0812">Transmembrane</keyword>
<evidence type="ECO:0000313" key="4">
    <source>
        <dbReference type="Proteomes" id="UP000230556"/>
    </source>
</evidence>
<dbReference type="Pfam" id="PF04203">
    <property type="entry name" value="Sortase"/>
    <property type="match status" value="1"/>
</dbReference>
<dbReference type="EMBL" id="PFFO01000129">
    <property type="protein sequence ID" value="PIW07293.1"/>
    <property type="molecule type" value="Genomic_DNA"/>
</dbReference>